<proteinExistence type="inferred from homology"/>
<dbReference type="PROSITE" id="PS51740">
    <property type="entry name" value="SPOVT_ABRB"/>
    <property type="match status" value="1"/>
</dbReference>
<dbReference type="GO" id="GO:0042597">
    <property type="term" value="C:periplasmic space"/>
    <property type="evidence" value="ECO:0007669"/>
    <property type="project" value="InterPro"/>
</dbReference>
<dbReference type="InterPro" id="IPR007159">
    <property type="entry name" value="SpoVT-AbrB_dom"/>
</dbReference>
<dbReference type="SUPFAM" id="SSF69304">
    <property type="entry name" value="Tricorn protease N-terminal domain"/>
    <property type="match status" value="1"/>
</dbReference>
<evidence type="ECO:0000313" key="4">
    <source>
        <dbReference type="EMBL" id="RJP56483.1"/>
    </source>
</evidence>
<dbReference type="InterPro" id="IPR011042">
    <property type="entry name" value="6-blade_b-propeller_TolB-like"/>
</dbReference>
<evidence type="ECO:0000256" key="1">
    <source>
        <dbReference type="ARBA" id="ARBA00009820"/>
    </source>
</evidence>
<dbReference type="InterPro" id="IPR011659">
    <property type="entry name" value="WD40"/>
</dbReference>
<dbReference type="Gene3D" id="2.120.10.30">
    <property type="entry name" value="TolB, C-terminal domain"/>
    <property type="match status" value="2"/>
</dbReference>
<accession>A0A3A4QW32</accession>
<dbReference type="SUPFAM" id="SSF52964">
    <property type="entry name" value="TolB, N-terminal domain"/>
    <property type="match status" value="1"/>
</dbReference>
<dbReference type="Pfam" id="PF04052">
    <property type="entry name" value="TolB_N"/>
    <property type="match status" value="1"/>
</dbReference>
<comment type="caution">
    <text evidence="4">The sequence shown here is derived from an EMBL/GenBank/DDBJ whole genome shotgun (WGS) entry which is preliminary data.</text>
</comment>
<dbReference type="InterPro" id="IPR007195">
    <property type="entry name" value="TolB_N"/>
</dbReference>
<name>A0A3A4QW32_9BACT</name>
<protein>
    <recommendedName>
        <fullName evidence="3">SpoVT-AbrB domain-containing protein</fullName>
    </recommendedName>
</protein>
<organism evidence="4 5">
    <name type="scientific">Candidatus Auribacter fodinae</name>
    <dbReference type="NCBI Taxonomy" id="2093366"/>
    <lineage>
        <taxon>Bacteria</taxon>
        <taxon>Pseudomonadati</taxon>
        <taxon>Candidatus Auribacterota</taxon>
        <taxon>Candidatus Auribacteria</taxon>
        <taxon>Candidatus Auribacterales</taxon>
        <taxon>Candidatus Auribacteraceae</taxon>
        <taxon>Candidatus Auribacter</taxon>
    </lineage>
</organism>
<reference evidence="4 5" key="1">
    <citation type="journal article" date="2017" name="ISME J.">
        <title>Energy and carbon metabolisms in a deep terrestrial subsurface fluid microbial community.</title>
        <authorList>
            <person name="Momper L."/>
            <person name="Jungbluth S.P."/>
            <person name="Lee M.D."/>
            <person name="Amend J.P."/>
        </authorList>
    </citation>
    <scope>NUCLEOTIDE SEQUENCE [LARGE SCALE GENOMIC DNA]</scope>
    <source>
        <strain evidence="4">SURF_26</strain>
    </source>
</reference>
<evidence type="ECO:0000259" key="3">
    <source>
        <dbReference type="PROSITE" id="PS51740"/>
    </source>
</evidence>
<evidence type="ECO:0000313" key="5">
    <source>
        <dbReference type="Proteomes" id="UP000266426"/>
    </source>
</evidence>
<dbReference type="GO" id="GO:0003677">
    <property type="term" value="F:DNA binding"/>
    <property type="evidence" value="ECO:0007669"/>
    <property type="project" value="UniProtKB-UniRule"/>
</dbReference>
<keyword evidence="2" id="KW-0238">DNA-binding</keyword>
<comment type="similarity">
    <text evidence="1">Belongs to the TolB family.</text>
</comment>
<dbReference type="PANTHER" id="PTHR36842:SF1">
    <property type="entry name" value="PROTEIN TOLB"/>
    <property type="match status" value="1"/>
</dbReference>
<dbReference type="GO" id="GO:0015031">
    <property type="term" value="P:protein transport"/>
    <property type="evidence" value="ECO:0007669"/>
    <property type="project" value="InterPro"/>
</dbReference>
<dbReference type="EMBL" id="QZJZ01000094">
    <property type="protein sequence ID" value="RJP56483.1"/>
    <property type="molecule type" value="Genomic_DNA"/>
</dbReference>
<dbReference type="PANTHER" id="PTHR36842">
    <property type="entry name" value="PROTEIN TOLB HOMOLOG"/>
    <property type="match status" value="1"/>
</dbReference>
<sequence length="437" mass="49175">MKKTFLLLILFLAAACENSLVPAKEIEITIEKKIDRKIRVTILPFFSETNNVVASRELYSVAEFDLKHAGYFELWPQEPLPDSALDKGKNYKSADYDFWLDYGTEMIIKGLYTMSGTELAIELFCYDMATRSEFTSVVVNGPISETRALMHKATAKIIEKVSGGRPSITTTQIAFVQQNGKAKNIFMMDYDGHNVRQVTSNTSLNLDPNWLPNGEGIIYSSYFENYPFIYLQNFRTRSMQIISKRPGLNSVPDVSPDGTKIALTLSFNGNPEIYVIDFSGNVIQRVTFSPAVDTSPTWAPDSNTLAFVSDRSGTPQIYVVDYRGGTPKRITFQGNYNASPDWSPIKGSNIIVYSSLYGRNSELCIIDASSGFFRRLTTSMESEDHPTWAPDGIHVSYTLTQNYRSDIYFMDVREEKPVRVTTDSNNSSLPDWGPSLQ</sequence>
<dbReference type="Proteomes" id="UP000266426">
    <property type="component" value="Unassembled WGS sequence"/>
</dbReference>
<evidence type="ECO:0000256" key="2">
    <source>
        <dbReference type="PROSITE-ProRule" id="PRU01076"/>
    </source>
</evidence>
<dbReference type="Gene3D" id="3.40.50.10070">
    <property type="entry name" value="TolB, N-terminal domain"/>
    <property type="match status" value="1"/>
</dbReference>
<dbReference type="AlphaFoldDB" id="A0A3A4QW32"/>
<gene>
    <name evidence="4" type="ORF">C4541_12185</name>
</gene>
<feature type="domain" description="SpoVT-AbrB" evidence="3">
    <location>
        <begin position="29"/>
        <end position="79"/>
    </location>
</feature>
<dbReference type="PROSITE" id="PS51257">
    <property type="entry name" value="PROKAR_LIPOPROTEIN"/>
    <property type="match status" value="1"/>
</dbReference>
<dbReference type="Pfam" id="PF07676">
    <property type="entry name" value="PD40"/>
    <property type="match status" value="2"/>
</dbReference>